<evidence type="ECO:0000313" key="4">
    <source>
        <dbReference type="Proteomes" id="UP000324241"/>
    </source>
</evidence>
<accession>A0A5M9N363</accession>
<dbReference type="SUPFAM" id="SSF69118">
    <property type="entry name" value="AhpD-like"/>
    <property type="match status" value="1"/>
</dbReference>
<dbReference type="GO" id="GO:0051920">
    <property type="term" value="F:peroxiredoxin activity"/>
    <property type="evidence" value="ECO:0007669"/>
    <property type="project" value="InterPro"/>
</dbReference>
<dbReference type="GeneID" id="54323726"/>
<reference evidence="3 4" key="1">
    <citation type="submission" date="2019-08" db="EMBL/GenBank/DDBJ databases">
        <title>The genome sequence of a newly discovered highly antifungal drug resistant Aspergillus species, Aspergillus tanneri NIH 1004.</title>
        <authorList>
            <person name="Mounaud S."/>
            <person name="Singh I."/>
            <person name="Joardar V."/>
            <person name="Pakala S."/>
            <person name="Pakala S."/>
            <person name="Venepally P."/>
            <person name="Chung J.K."/>
            <person name="Losada L."/>
            <person name="Nierman W.C."/>
        </authorList>
    </citation>
    <scope>NUCLEOTIDE SEQUENCE [LARGE SCALE GENOMIC DNA]</scope>
    <source>
        <strain evidence="3 4">NIH1004</strain>
    </source>
</reference>
<dbReference type="PANTHER" id="PTHR33570">
    <property type="entry name" value="4-CARBOXYMUCONOLACTONE DECARBOXYLASE FAMILY PROTEIN"/>
    <property type="match status" value="1"/>
</dbReference>
<name>A0A5M9N363_9EURO</name>
<evidence type="ECO:0000256" key="1">
    <source>
        <dbReference type="SAM" id="MobiDB-lite"/>
    </source>
</evidence>
<dbReference type="VEuPathDB" id="FungiDB:EYZ11_005348"/>
<sequence>MKDDRDALVRHALKLRTSFRVEKANSEKPGANSDVRTPAYPQSRYPRQLETFVAQLNHVRETGVPRKPGRSAKSQNSIYQKGLRTRRAVLGDEHVDRTLANSSSAFSSPMQEMVTEWAWGNLCNRPGLTRKESTLLDIGLLMALNRTPELAVHIRGAMNNGLSELEIREATLHSTIFCGAPAGIEATRAAETVLQEMAEKG</sequence>
<dbReference type="Pfam" id="PF02627">
    <property type="entry name" value="CMD"/>
    <property type="match status" value="1"/>
</dbReference>
<dbReference type="InterPro" id="IPR003779">
    <property type="entry name" value="CMD-like"/>
</dbReference>
<dbReference type="InterPro" id="IPR052512">
    <property type="entry name" value="4CMD/NDH-1_regulator"/>
</dbReference>
<dbReference type="InterPro" id="IPR029032">
    <property type="entry name" value="AhpD-like"/>
</dbReference>
<dbReference type="AlphaFoldDB" id="A0A5M9N363"/>
<gene>
    <name evidence="3" type="ORF">ATNIH1004_001024</name>
</gene>
<comment type="caution">
    <text evidence="3">The sequence shown here is derived from an EMBL/GenBank/DDBJ whole genome shotgun (WGS) entry which is preliminary data.</text>
</comment>
<protein>
    <recommendedName>
        <fullName evidence="2">Carboxymuconolactone decarboxylase-like domain-containing protein</fullName>
    </recommendedName>
</protein>
<evidence type="ECO:0000313" key="3">
    <source>
        <dbReference type="EMBL" id="KAA8652120.1"/>
    </source>
</evidence>
<dbReference type="EMBL" id="QUQM01000002">
    <property type="protein sequence ID" value="KAA8652120.1"/>
    <property type="molecule type" value="Genomic_DNA"/>
</dbReference>
<dbReference type="OrthoDB" id="104509at2759"/>
<dbReference type="RefSeq" id="XP_033431481.1">
    <property type="nucleotide sequence ID" value="XM_033565724.1"/>
</dbReference>
<feature type="region of interest" description="Disordered" evidence="1">
    <location>
        <begin position="20"/>
        <end position="42"/>
    </location>
</feature>
<feature type="domain" description="Carboxymuconolactone decarboxylase-like" evidence="2">
    <location>
        <begin position="110"/>
        <end position="191"/>
    </location>
</feature>
<dbReference type="Gene3D" id="1.20.1290.10">
    <property type="entry name" value="AhpD-like"/>
    <property type="match status" value="1"/>
</dbReference>
<proteinExistence type="predicted"/>
<dbReference type="Proteomes" id="UP000324241">
    <property type="component" value="Unassembled WGS sequence"/>
</dbReference>
<dbReference type="PANTHER" id="PTHR33570:SF2">
    <property type="entry name" value="CARBOXYMUCONOLACTONE DECARBOXYLASE-LIKE DOMAIN-CONTAINING PROTEIN"/>
    <property type="match status" value="1"/>
</dbReference>
<organism evidence="3 4">
    <name type="scientific">Aspergillus tanneri</name>
    <dbReference type="NCBI Taxonomy" id="1220188"/>
    <lineage>
        <taxon>Eukaryota</taxon>
        <taxon>Fungi</taxon>
        <taxon>Dikarya</taxon>
        <taxon>Ascomycota</taxon>
        <taxon>Pezizomycotina</taxon>
        <taxon>Eurotiomycetes</taxon>
        <taxon>Eurotiomycetidae</taxon>
        <taxon>Eurotiales</taxon>
        <taxon>Aspergillaceae</taxon>
        <taxon>Aspergillus</taxon>
        <taxon>Aspergillus subgen. Circumdati</taxon>
    </lineage>
</organism>
<evidence type="ECO:0000259" key="2">
    <source>
        <dbReference type="Pfam" id="PF02627"/>
    </source>
</evidence>